<name>A0A2U3D9P0_SULT2</name>
<feature type="domain" description="HD-GYP" evidence="1">
    <location>
        <begin position="101"/>
        <end position="297"/>
    </location>
</feature>
<dbReference type="Proteomes" id="UP000245380">
    <property type="component" value="Unassembled WGS sequence"/>
</dbReference>
<evidence type="ECO:0000313" key="2">
    <source>
        <dbReference type="EMBL" id="PWI57998.1"/>
    </source>
</evidence>
<dbReference type="AlphaFoldDB" id="A0A2U3D9P0"/>
<protein>
    <recommendedName>
        <fullName evidence="1">HD-GYP domain-containing protein</fullName>
    </recommendedName>
</protein>
<dbReference type="PANTHER" id="PTHR43155:SF2">
    <property type="entry name" value="CYCLIC DI-GMP PHOSPHODIESTERASE PA4108"/>
    <property type="match status" value="1"/>
</dbReference>
<organism evidence="2 3">
    <name type="scientific">Sulfoacidibacillus thermotolerans</name>
    <name type="common">Acidibacillus sulfuroxidans</name>
    <dbReference type="NCBI Taxonomy" id="1765684"/>
    <lineage>
        <taxon>Bacteria</taxon>
        <taxon>Bacillati</taxon>
        <taxon>Bacillota</taxon>
        <taxon>Bacilli</taxon>
        <taxon>Bacillales</taxon>
        <taxon>Alicyclobacillaceae</taxon>
        <taxon>Sulfoacidibacillus</taxon>
    </lineage>
</organism>
<dbReference type="PROSITE" id="PS51832">
    <property type="entry name" value="HD_GYP"/>
    <property type="match status" value="1"/>
</dbReference>
<dbReference type="Gene3D" id="1.10.3210.10">
    <property type="entry name" value="Hypothetical protein af1432"/>
    <property type="match status" value="1"/>
</dbReference>
<dbReference type="EMBL" id="MPDK01000007">
    <property type="protein sequence ID" value="PWI57998.1"/>
    <property type="molecule type" value="Genomic_DNA"/>
</dbReference>
<reference evidence="2 3" key="1">
    <citation type="submission" date="2016-11" db="EMBL/GenBank/DDBJ databases">
        <title>Comparative genomics of Acidibacillus ferroxidans species.</title>
        <authorList>
            <person name="Oliveira G."/>
            <person name="Nunes G."/>
            <person name="Oliveira R."/>
            <person name="Araujo F."/>
            <person name="Salim A."/>
            <person name="Scholte L."/>
            <person name="Morais D."/>
            <person name="Nancucheo I."/>
            <person name="Johnson D.B."/>
            <person name="Grail B."/>
            <person name="Bittencourt J."/>
            <person name="Valadares R."/>
        </authorList>
    </citation>
    <scope>NUCLEOTIDE SEQUENCE [LARGE SCALE GENOMIC DNA]</scope>
    <source>
        <strain evidence="2 3">Y002</strain>
    </source>
</reference>
<dbReference type="SUPFAM" id="SSF109604">
    <property type="entry name" value="HD-domain/PDEase-like"/>
    <property type="match status" value="1"/>
</dbReference>
<comment type="caution">
    <text evidence="2">The sequence shown here is derived from an EMBL/GenBank/DDBJ whole genome shotgun (WGS) entry which is preliminary data.</text>
</comment>
<proteinExistence type="predicted"/>
<dbReference type="PANTHER" id="PTHR43155">
    <property type="entry name" value="CYCLIC DI-GMP PHOSPHODIESTERASE PA4108-RELATED"/>
    <property type="match status" value="1"/>
</dbReference>
<dbReference type="SMART" id="SM00471">
    <property type="entry name" value="HDc"/>
    <property type="match status" value="1"/>
</dbReference>
<dbReference type="Pfam" id="PF13487">
    <property type="entry name" value="HD_5"/>
    <property type="match status" value="1"/>
</dbReference>
<dbReference type="CDD" id="cd00077">
    <property type="entry name" value="HDc"/>
    <property type="match status" value="1"/>
</dbReference>
<gene>
    <name evidence="2" type="ORF">BM613_05650</name>
</gene>
<dbReference type="InterPro" id="IPR037522">
    <property type="entry name" value="HD_GYP_dom"/>
</dbReference>
<keyword evidence="3" id="KW-1185">Reference proteome</keyword>
<sequence length="356" mass="39805">MVLGRSLYDGTGRVLLQQGQMIRGSYIEKIKQQFAVVYIEDELSEGITYEELVPQEARAQVIQVLQEKWSEWKREGSSFDRIAMGQSFTKELRKHVTTLLEVLEHTTIIRENLAAVASYDHGTYVHSMNVAIYSLVLGQAIGLPHSMLMDLGTGAMLHDIGKLWVPEEVLNKAGALTQNERELIQNHAKWGHEALSRQHELSYLVAHCAYQHHERMDGSGYPRGLKGDQIHIFGKILAVADVYDAMVMHRPYRAGMVPAEVMEYLFSQAGIGYDLELVSIFSKKIALYPLGSTVTLSDGTAGIVVHIHDQLPLRPVVRIFQDATGASVDPFEIDLTRQLNLTIAQSQNAAVIDLID</sequence>
<evidence type="ECO:0000313" key="3">
    <source>
        <dbReference type="Proteomes" id="UP000245380"/>
    </source>
</evidence>
<evidence type="ECO:0000259" key="1">
    <source>
        <dbReference type="PROSITE" id="PS51832"/>
    </source>
</evidence>
<accession>A0A2U3D9P0</accession>
<dbReference type="InterPro" id="IPR003607">
    <property type="entry name" value="HD/PDEase_dom"/>
</dbReference>